<name>A0A0E9VG40_ANGAN</name>
<reference evidence="1" key="1">
    <citation type="submission" date="2014-11" db="EMBL/GenBank/DDBJ databases">
        <authorList>
            <person name="Amaro Gonzalez C."/>
        </authorList>
    </citation>
    <scope>NUCLEOTIDE SEQUENCE</scope>
</reference>
<reference evidence="1" key="2">
    <citation type="journal article" date="2015" name="Fish Shellfish Immunol.">
        <title>Early steps in the European eel (Anguilla anguilla)-Vibrio vulnificus interaction in the gills: Role of the RtxA13 toxin.</title>
        <authorList>
            <person name="Callol A."/>
            <person name="Pajuelo D."/>
            <person name="Ebbesson L."/>
            <person name="Teles M."/>
            <person name="MacKenzie S."/>
            <person name="Amaro C."/>
        </authorList>
    </citation>
    <scope>NUCLEOTIDE SEQUENCE</scope>
</reference>
<protein>
    <submittedName>
        <fullName evidence="1">Uncharacterized protein</fullName>
    </submittedName>
</protein>
<dbReference type="AlphaFoldDB" id="A0A0E9VG40"/>
<evidence type="ECO:0000313" key="1">
    <source>
        <dbReference type="EMBL" id="JAH77099.1"/>
    </source>
</evidence>
<accession>A0A0E9VG40</accession>
<sequence>MWQCSSRWNSDCLVLTNWGLSVQAHSCFNVTTDLAQGMMMSQTWLTLCFCDTTTR</sequence>
<organism evidence="1">
    <name type="scientific">Anguilla anguilla</name>
    <name type="common">European freshwater eel</name>
    <name type="synonym">Muraena anguilla</name>
    <dbReference type="NCBI Taxonomy" id="7936"/>
    <lineage>
        <taxon>Eukaryota</taxon>
        <taxon>Metazoa</taxon>
        <taxon>Chordata</taxon>
        <taxon>Craniata</taxon>
        <taxon>Vertebrata</taxon>
        <taxon>Euteleostomi</taxon>
        <taxon>Actinopterygii</taxon>
        <taxon>Neopterygii</taxon>
        <taxon>Teleostei</taxon>
        <taxon>Anguilliformes</taxon>
        <taxon>Anguillidae</taxon>
        <taxon>Anguilla</taxon>
    </lineage>
</organism>
<proteinExistence type="predicted"/>
<dbReference type="EMBL" id="GBXM01031478">
    <property type="protein sequence ID" value="JAH77099.1"/>
    <property type="molecule type" value="Transcribed_RNA"/>
</dbReference>